<gene>
    <name evidence="4" type="ORF">SCL_1945</name>
</gene>
<dbReference type="OrthoDB" id="9759948at2"/>
<dbReference type="InParanoid" id="A0A1B4XHF6"/>
<dbReference type="AlphaFoldDB" id="A0A1B4XHF6"/>
<dbReference type="Proteomes" id="UP000243180">
    <property type="component" value="Chromosome"/>
</dbReference>
<dbReference type="InterPro" id="IPR057162">
    <property type="entry name" value="DUF7840"/>
</dbReference>
<dbReference type="Pfam" id="PF25225">
    <property type="entry name" value="DUF7843"/>
    <property type="match status" value="1"/>
</dbReference>
<dbReference type="Pfam" id="PF13387">
    <property type="entry name" value="Lnb_N"/>
    <property type="match status" value="1"/>
</dbReference>
<keyword evidence="5" id="KW-1185">Reference proteome</keyword>
<protein>
    <submittedName>
        <fullName evidence="4">Membrane protein</fullName>
    </submittedName>
</protein>
<evidence type="ECO:0000259" key="3">
    <source>
        <dbReference type="Pfam" id="PF25225"/>
    </source>
</evidence>
<dbReference type="Pfam" id="PF25222">
    <property type="entry name" value="DUF7840"/>
    <property type="match status" value="1"/>
</dbReference>
<feature type="domain" description="DUF7840" evidence="2">
    <location>
        <begin position="369"/>
        <end position="532"/>
    </location>
</feature>
<feature type="domain" description="DUF7843" evidence="3">
    <location>
        <begin position="33"/>
        <end position="98"/>
    </location>
</feature>
<dbReference type="InterPro" id="IPR025178">
    <property type="entry name" value="Lnb_N"/>
</dbReference>
<feature type="domain" description="Lnb N-terminal periplasmic" evidence="1">
    <location>
        <begin position="114"/>
        <end position="279"/>
    </location>
</feature>
<name>A0A1B4XHF6_9GAMM</name>
<dbReference type="RefSeq" id="WP_096361002.1">
    <property type="nucleotide sequence ID" value="NZ_AP014879.1"/>
</dbReference>
<dbReference type="InterPro" id="IPR057165">
    <property type="entry name" value="DUF7843"/>
</dbReference>
<proteinExistence type="predicted"/>
<evidence type="ECO:0000313" key="5">
    <source>
        <dbReference type="Proteomes" id="UP000243180"/>
    </source>
</evidence>
<dbReference type="EMBL" id="AP014879">
    <property type="protein sequence ID" value="BAV34236.1"/>
    <property type="molecule type" value="Genomic_DNA"/>
</dbReference>
<evidence type="ECO:0000313" key="4">
    <source>
        <dbReference type="EMBL" id="BAV34236.1"/>
    </source>
</evidence>
<dbReference type="KEGG" id="slim:SCL_1945"/>
<evidence type="ECO:0000259" key="1">
    <source>
        <dbReference type="Pfam" id="PF13387"/>
    </source>
</evidence>
<reference evidence="4 5" key="1">
    <citation type="submission" date="2015-05" db="EMBL/GenBank/DDBJ databases">
        <title>Complete genome sequence of a sulfur-oxidizing gammaproteobacterium strain HA5.</title>
        <authorList>
            <person name="Miura A."/>
            <person name="Kojima H."/>
            <person name="Fukui M."/>
        </authorList>
    </citation>
    <scope>NUCLEOTIDE SEQUENCE [LARGE SCALE GENOMIC DNA]</scope>
    <source>
        <strain evidence="4 5">HA5</strain>
    </source>
</reference>
<organism evidence="4 5">
    <name type="scientific">Sulfuricaulis limicola</name>
    <dbReference type="NCBI Taxonomy" id="1620215"/>
    <lineage>
        <taxon>Bacteria</taxon>
        <taxon>Pseudomonadati</taxon>
        <taxon>Pseudomonadota</taxon>
        <taxon>Gammaproteobacteria</taxon>
        <taxon>Acidiferrobacterales</taxon>
        <taxon>Acidiferrobacteraceae</taxon>
        <taxon>Sulfuricaulis</taxon>
    </lineage>
</organism>
<accession>A0A1B4XHF6</accession>
<sequence length="575" mass="66373">MTLHIHLPTSALVVLVLTLLVSTASFGDQLHKERSYWEKLLHFDGTRSRVISEEFFVSINGQQDALGEQKETIRLLKSSQGNDVACNFPARYAWLRKQVSDLPNFDLKKCENLQKFLHSFQKETLNIVFVSELVDAPASAFGHILLVFNNHDIPIPLAEAVHFSAQTEPDGFFRYVYSGVSGKYAGYYIRGPFFRKLNEYTVHEQRAMYIYRLDFSPEEISRIVLHLYELRKARFHYYFIKENCAFQISELLAIGLPDETRTLESASFVLPIDVVKLYADRLTERSSLSPSLLRVDNLLKKLTTDELRTVKDVIAQRSIPSDTMPDHVKEVLALHYQYSFRRHKIIYANYDQVQSLQYSPSSFKPFFIDPLENSESDRVLFGVFRSTTRTGVLFGYRPMLRDIYVPQSAVNQETELALFDVQLLAYSKGFRLEQLDLLKIRSIPNHPLLWQPLSWSFYFGFNRANVRDEMRAELELGLGHNFGNRDVTFDVSVSAGLQESHGVDFYLKPNIILMGYFPASIKLGLQISDKQFHQQHYRQHEIFLSSPLDKGFFNIRYIHAPTGNSKTMASLNLPI</sequence>
<evidence type="ECO:0000259" key="2">
    <source>
        <dbReference type="Pfam" id="PF25222"/>
    </source>
</evidence>